<dbReference type="Gene3D" id="3.90.1590.10">
    <property type="entry name" value="glutathione-dependent formaldehyde- activating enzyme (gfa)"/>
    <property type="match status" value="1"/>
</dbReference>
<dbReference type="PANTHER" id="PTHR11579">
    <property type="entry name" value="PROTEIN-L-ISOASPARTATE O-METHYLTRANSFERASE"/>
    <property type="match status" value="1"/>
</dbReference>
<proteinExistence type="inferred from homology"/>
<comment type="subcellular location">
    <subcellularLocation>
        <location evidence="1">Cytoplasm</location>
    </subcellularLocation>
</comment>
<evidence type="ECO:0000256" key="11">
    <source>
        <dbReference type="ARBA" id="ARBA00022833"/>
    </source>
</evidence>
<protein>
    <recommendedName>
        <fullName evidence="5">Protein-L-isoaspartate O-methyltransferase</fullName>
        <ecNumber evidence="4">2.1.1.77</ecNumber>
    </recommendedName>
    <alternativeName>
        <fullName evidence="14">L-isoaspartyl protein carboxyl methyltransferase</fullName>
    </alternativeName>
    <alternativeName>
        <fullName evidence="12">Protein L-isoaspartyl methyltransferase</fullName>
    </alternativeName>
    <alternativeName>
        <fullName evidence="13">Protein-beta-aspartate methyltransferase</fullName>
    </alternativeName>
</protein>
<keyword evidence="11" id="KW-0862">Zinc</keyword>
<evidence type="ECO:0000256" key="5">
    <source>
        <dbReference type="ARBA" id="ARBA00013346"/>
    </source>
</evidence>
<dbReference type="GO" id="GO:0032259">
    <property type="term" value="P:methylation"/>
    <property type="evidence" value="ECO:0007669"/>
    <property type="project" value="UniProtKB-KW"/>
</dbReference>
<keyword evidence="10" id="KW-0479">Metal-binding</keyword>
<evidence type="ECO:0000313" key="17">
    <source>
        <dbReference type="EMBL" id="GAO08342.1"/>
    </source>
</evidence>
<dbReference type="SUPFAM" id="SSF53335">
    <property type="entry name" value="S-adenosyl-L-methionine-dependent methyltransferases"/>
    <property type="match status" value="1"/>
</dbReference>
<dbReference type="Pfam" id="PF01135">
    <property type="entry name" value="PCMT"/>
    <property type="match status" value="1"/>
</dbReference>
<dbReference type="PANTHER" id="PTHR11579:SF0">
    <property type="entry name" value="PROTEIN-L-ISOASPARTATE(D-ASPARTATE) O-METHYLTRANSFERASE"/>
    <property type="match status" value="1"/>
</dbReference>
<keyword evidence="7 17" id="KW-0489">Methyltransferase</keyword>
<evidence type="ECO:0000256" key="15">
    <source>
        <dbReference type="SAM" id="MobiDB-lite"/>
    </source>
</evidence>
<evidence type="ECO:0000256" key="10">
    <source>
        <dbReference type="ARBA" id="ARBA00022723"/>
    </source>
</evidence>
<evidence type="ECO:0000256" key="8">
    <source>
        <dbReference type="ARBA" id="ARBA00022679"/>
    </source>
</evidence>
<name>A0A0P4R612_9ACTN</name>
<dbReference type="GO" id="GO:0005737">
    <property type="term" value="C:cytoplasm"/>
    <property type="evidence" value="ECO:0007669"/>
    <property type="project" value="UniProtKB-SubCell"/>
</dbReference>
<keyword evidence="8 17" id="KW-0808">Transferase</keyword>
<evidence type="ECO:0000256" key="9">
    <source>
        <dbReference type="ARBA" id="ARBA00022691"/>
    </source>
</evidence>
<comment type="caution">
    <text evidence="17">The sequence shown here is derived from an EMBL/GenBank/DDBJ whole genome shotgun (WGS) entry which is preliminary data.</text>
</comment>
<sequence length="557" mass="59469">MSADYAASARAAMVARLEAVGNLGPGPVREALLALPREVLMPQAYIRRSTLDERPPRWDLLDWSQPGDREELLAVLYGGESVLIQHDGEPLVDRPAGGRSGGAITSMSTVMGLTVSVLEELDLRAGQRVLDVGTGAGVTAAVACHVCGDTTVVTLDRDPNVAVAAQARLGALGFRPAVVSGNGECGWPEAAPYDRIFVSFALPSVPEALVDQLAPGGVLLMHITTESPSWPALAVVSRGPDGRISSRLRAVEFAHRAAHGRRQIFLSPAFRERIAARRTEGGAEFRRFRSSDVPPPEEARGFWLALDALHPGLVQHRGVDDLVIGAPGCGSWMAARPDGSGAYAVTAAGPRNIWTEIRQTALRWRDAGEPEVYRLDLEPDGTQRVSAGHGESALAWQLPAPRDTATEGNAMSTPPREKDALSASPNGSLRSGGCLCWRIRFTVTGTPDYPHTCSCTHCQRLSGGPMMSWVSFPLSGLTWTGDGGEPAWHYTWPDSRRGFCPDCGSQLCALDDGASSIAITFSALDDASGLVPVNQSFREDAVTWLPPVPNTQHSKVT</sequence>
<dbReference type="SUPFAM" id="SSF51316">
    <property type="entry name" value="Mss4-like"/>
    <property type="match status" value="1"/>
</dbReference>
<dbReference type="InterPro" id="IPR006913">
    <property type="entry name" value="CENP-V/GFA"/>
</dbReference>
<reference evidence="17 18" key="2">
    <citation type="journal article" date="2015" name="Stand. Genomic Sci.">
        <title>Draft genome sequence of marine-derived Streptomyces sp. TP-A0598, a producer of anti-MRSA antibiotic lydicamycins.</title>
        <authorList>
            <person name="Komaki H."/>
            <person name="Ichikawa N."/>
            <person name="Hosoyama A."/>
            <person name="Fujita N."/>
            <person name="Igarashi Y."/>
        </authorList>
    </citation>
    <scope>NUCLEOTIDE SEQUENCE [LARGE SCALE GENOMIC DNA]</scope>
    <source>
        <strain evidence="17 18">NBRC 110027</strain>
    </source>
</reference>
<dbReference type="InterPro" id="IPR011057">
    <property type="entry name" value="Mss4-like_sf"/>
</dbReference>
<organism evidence="17 18">
    <name type="scientific">Streptomyces lydicamycinicus</name>
    <dbReference type="NCBI Taxonomy" id="1546107"/>
    <lineage>
        <taxon>Bacteria</taxon>
        <taxon>Bacillati</taxon>
        <taxon>Actinomycetota</taxon>
        <taxon>Actinomycetes</taxon>
        <taxon>Kitasatosporales</taxon>
        <taxon>Streptomycetaceae</taxon>
        <taxon>Streptomyces</taxon>
    </lineage>
</organism>
<evidence type="ECO:0000256" key="13">
    <source>
        <dbReference type="ARBA" id="ARBA00031323"/>
    </source>
</evidence>
<evidence type="ECO:0000256" key="7">
    <source>
        <dbReference type="ARBA" id="ARBA00022603"/>
    </source>
</evidence>
<keyword evidence="6" id="KW-0963">Cytoplasm</keyword>
<dbReference type="AlphaFoldDB" id="A0A0P4R612"/>
<keyword evidence="18" id="KW-1185">Reference proteome</keyword>
<comment type="similarity">
    <text evidence="3">Belongs to the Gfa family.</text>
</comment>
<evidence type="ECO:0000256" key="14">
    <source>
        <dbReference type="ARBA" id="ARBA00031350"/>
    </source>
</evidence>
<evidence type="ECO:0000256" key="12">
    <source>
        <dbReference type="ARBA" id="ARBA00030757"/>
    </source>
</evidence>
<evidence type="ECO:0000256" key="1">
    <source>
        <dbReference type="ARBA" id="ARBA00004496"/>
    </source>
</evidence>
<feature type="domain" description="CENP-V/GFA" evidence="16">
    <location>
        <begin position="430"/>
        <end position="534"/>
    </location>
</feature>
<dbReference type="CDD" id="cd02440">
    <property type="entry name" value="AdoMet_MTases"/>
    <property type="match status" value="1"/>
</dbReference>
<dbReference type="Gene3D" id="3.40.50.150">
    <property type="entry name" value="Vaccinia Virus protein VP39"/>
    <property type="match status" value="1"/>
</dbReference>
<comment type="similarity">
    <text evidence="2">Belongs to the methyltransferase superfamily. L-isoaspartyl/D-aspartyl protein methyltransferase family.</text>
</comment>
<evidence type="ECO:0000256" key="2">
    <source>
        <dbReference type="ARBA" id="ARBA00005369"/>
    </source>
</evidence>
<dbReference type="EMBL" id="BBNO01000003">
    <property type="protein sequence ID" value="GAO08342.1"/>
    <property type="molecule type" value="Genomic_DNA"/>
</dbReference>
<dbReference type="Proteomes" id="UP000048965">
    <property type="component" value="Unassembled WGS sequence"/>
</dbReference>
<dbReference type="InterPro" id="IPR000682">
    <property type="entry name" value="PCMT"/>
</dbReference>
<dbReference type="InterPro" id="IPR029063">
    <property type="entry name" value="SAM-dependent_MTases_sf"/>
</dbReference>
<dbReference type="EC" id="2.1.1.77" evidence="4"/>
<dbReference type="GO" id="GO:0016846">
    <property type="term" value="F:carbon-sulfur lyase activity"/>
    <property type="evidence" value="ECO:0007669"/>
    <property type="project" value="InterPro"/>
</dbReference>
<keyword evidence="9" id="KW-0949">S-adenosyl-L-methionine</keyword>
<evidence type="ECO:0000256" key="3">
    <source>
        <dbReference type="ARBA" id="ARBA00005495"/>
    </source>
</evidence>
<dbReference type="PROSITE" id="PS01279">
    <property type="entry name" value="PCMT"/>
    <property type="match status" value="1"/>
</dbReference>
<evidence type="ECO:0000313" key="18">
    <source>
        <dbReference type="Proteomes" id="UP000048965"/>
    </source>
</evidence>
<accession>A0A0P4R612</accession>
<dbReference type="GO" id="GO:0046872">
    <property type="term" value="F:metal ion binding"/>
    <property type="evidence" value="ECO:0007669"/>
    <property type="project" value="UniProtKB-KW"/>
</dbReference>
<gene>
    <name evidence="17" type="ORF">TPA0598_03_08030</name>
</gene>
<evidence type="ECO:0000256" key="4">
    <source>
        <dbReference type="ARBA" id="ARBA00011890"/>
    </source>
</evidence>
<dbReference type="PROSITE" id="PS51891">
    <property type="entry name" value="CENP_V_GFA"/>
    <property type="match status" value="1"/>
</dbReference>
<dbReference type="Pfam" id="PF04828">
    <property type="entry name" value="GFA"/>
    <property type="match status" value="1"/>
</dbReference>
<reference evidence="18" key="1">
    <citation type="submission" date="2014-09" db="EMBL/GenBank/DDBJ databases">
        <title>Whole genome shotgun sequence of Streptomyces sp. NBRC 110027.</title>
        <authorList>
            <person name="Komaki H."/>
            <person name="Ichikawa N."/>
            <person name="Katano-Makiyama Y."/>
            <person name="Hosoyama A."/>
            <person name="Hashimoto M."/>
            <person name="Uohara A."/>
            <person name="Kitahashi Y."/>
            <person name="Ohji S."/>
            <person name="Kimura A."/>
            <person name="Yamazoe A."/>
            <person name="Igarashi Y."/>
            <person name="Fujita N."/>
        </authorList>
    </citation>
    <scope>NUCLEOTIDE SEQUENCE [LARGE SCALE GENOMIC DNA]</scope>
    <source>
        <strain evidence="18">NBRC 110027</strain>
    </source>
</reference>
<feature type="region of interest" description="Disordered" evidence="15">
    <location>
        <begin position="399"/>
        <end position="427"/>
    </location>
</feature>
<evidence type="ECO:0000256" key="6">
    <source>
        <dbReference type="ARBA" id="ARBA00022490"/>
    </source>
</evidence>
<evidence type="ECO:0000259" key="16">
    <source>
        <dbReference type="PROSITE" id="PS51891"/>
    </source>
</evidence>
<dbReference type="RefSeq" id="WP_245698520.1">
    <property type="nucleotide sequence ID" value="NZ_BBNO01000003.1"/>
</dbReference>
<dbReference type="GO" id="GO:0004719">
    <property type="term" value="F:protein-L-isoaspartate (D-aspartate) O-methyltransferase activity"/>
    <property type="evidence" value="ECO:0007669"/>
    <property type="project" value="UniProtKB-EC"/>
</dbReference>